<dbReference type="PANTHER" id="PTHR11003">
    <property type="entry name" value="POTASSIUM CHANNEL, SUBFAMILY K"/>
    <property type="match status" value="1"/>
</dbReference>
<keyword evidence="6 10" id="KW-0472">Membrane</keyword>
<evidence type="ECO:0000256" key="7">
    <source>
        <dbReference type="ARBA" id="ARBA00023303"/>
    </source>
</evidence>
<feature type="transmembrane region" description="Helical" evidence="10">
    <location>
        <begin position="207"/>
        <end position="227"/>
    </location>
</feature>
<gene>
    <name evidence="12" type="primary">Acey_s0177.g591</name>
    <name evidence="12" type="synonym">Acey-twk-8</name>
    <name evidence="12" type="ORF">Y032_0177g591</name>
</gene>
<comment type="subcellular location">
    <subcellularLocation>
        <location evidence="1">Membrane</location>
        <topology evidence="1">Multi-pass membrane protein</topology>
    </subcellularLocation>
</comment>
<dbReference type="PANTHER" id="PTHR11003:SF312">
    <property type="entry name" value="POTASSIUM CHANNEL DOMAIN-CONTAINING PROTEIN"/>
    <property type="match status" value="1"/>
</dbReference>
<keyword evidence="3 8" id="KW-0812">Transmembrane</keyword>
<accession>A0A016SU76</accession>
<feature type="compositionally biased region" description="Acidic residues" evidence="9">
    <location>
        <begin position="686"/>
        <end position="700"/>
    </location>
</feature>
<evidence type="ECO:0000256" key="6">
    <source>
        <dbReference type="ARBA" id="ARBA00023136"/>
    </source>
</evidence>
<evidence type="ECO:0000313" key="13">
    <source>
        <dbReference type="Proteomes" id="UP000024635"/>
    </source>
</evidence>
<dbReference type="GO" id="GO:0015271">
    <property type="term" value="F:outward rectifier potassium channel activity"/>
    <property type="evidence" value="ECO:0007669"/>
    <property type="project" value="TreeGrafter"/>
</dbReference>
<dbReference type="SUPFAM" id="SSF81324">
    <property type="entry name" value="Voltage-gated potassium channels"/>
    <property type="match status" value="2"/>
</dbReference>
<evidence type="ECO:0000256" key="9">
    <source>
        <dbReference type="SAM" id="MobiDB-lite"/>
    </source>
</evidence>
<comment type="caution">
    <text evidence="12">The sequence shown here is derived from an EMBL/GenBank/DDBJ whole genome shotgun (WGS) entry which is preliminary data.</text>
</comment>
<dbReference type="InterPro" id="IPR013099">
    <property type="entry name" value="K_chnl_dom"/>
</dbReference>
<evidence type="ECO:0000256" key="2">
    <source>
        <dbReference type="ARBA" id="ARBA00022448"/>
    </source>
</evidence>
<evidence type="ECO:0000256" key="4">
    <source>
        <dbReference type="ARBA" id="ARBA00022989"/>
    </source>
</evidence>
<dbReference type="Gene3D" id="1.10.287.70">
    <property type="match status" value="1"/>
</dbReference>
<evidence type="ECO:0000256" key="8">
    <source>
        <dbReference type="RuleBase" id="RU003857"/>
    </source>
</evidence>
<dbReference type="GO" id="GO:0022841">
    <property type="term" value="F:potassium ion leak channel activity"/>
    <property type="evidence" value="ECO:0007669"/>
    <property type="project" value="TreeGrafter"/>
</dbReference>
<evidence type="ECO:0000256" key="10">
    <source>
        <dbReference type="SAM" id="Phobius"/>
    </source>
</evidence>
<keyword evidence="13" id="KW-1185">Reference proteome</keyword>
<keyword evidence="4 10" id="KW-1133">Transmembrane helix</keyword>
<dbReference type="AlphaFoldDB" id="A0A016SU76"/>
<feature type="region of interest" description="Disordered" evidence="9">
    <location>
        <begin position="1"/>
        <end position="51"/>
    </location>
</feature>
<name>A0A016SU76_9BILA</name>
<proteinExistence type="inferred from homology"/>
<dbReference type="EMBL" id="JARK01001513">
    <property type="protein sequence ID" value="EYB93937.1"/>
    <property type="molecule type" value="Genomic_DNA"/>
</dbReference>
<dbReference type="Proteomes" id="UP000024635">
    <property type="component" value="Unassembled WGS sequence"/>
</dbReference>
<feature type="region of interest" description="Disordered" evidence="9">
    <location>
        <begin position="641"/>
        <end position="707"/>
    </location>
</feature>
<feature type="compositionally biased region" description="Polar residues" evidence="9">
    <location>
        <begin position="42"/>
        <end position="51"/>
    </location>
</feature>
<evidence type="ECO:0000313" key="12">
    <source>
        <dbReference type="EMBL" id="EYB93937.1"/>
    </source>
</evidence>
<feature type="compositionally biased region" description="Basic residues" evidence="9">
    <location>
        <begin position="654"/>
        <end position="668"/>
    </location>
</feature>
<comment type="similarity">
    <text evidence="8">Belongs to the two pore domain potassium channel (TC 1.A.1.8) family.</text>
</comment>
<feature type="transmembrane region" description="Helical" evidence="10">
    <location>
        <begin position="92"/>
        <end position="113"/>
    </location>
</feature>
<feature type="transmembrane region" description="Helical" evidence="10">
    <location>
        <begin position="340"/>
        <end position="356"/>
    </location>
</feature>
<feature type="compositionally biased region" description="Polar residues" evidence="9">
    <location>
        <begin position="14"/>
        <end position="35"/>
    </location>
</feature>
<keyword evidence="5 8" id="KW-0406">Ion transport</keyword>
<feature type="domain" description="Potassium channel" evidence="11">
    <location>
        <begin position="173"/>
        <end position="235"/>
    </location>
</feature>
<feature type="domain" description="Potassium channel" evidence="11">
    <location>
        <begin position="315"/>
        <end position="387"/>
    </location>
</feature>
<protein>
    <recommendedName>
        <fullName evidence="11">Potassium channel domain-containing protein</fullName>
    </recommendedName>
</protein>
<feature type="compositionally biased region" description="Polar residues" evidence="9">
    <location>
        <begin position="669"/>
        <end position="679"/>
    </location>
</feature>
<sequence>MPVLLRATGAGRRPSNTHSHAPSLLRPSSQGTDSSLRVPGRKSSQASFAPSVQTGTTVLNPELRRTASTQPPQKRTWRQWFRILYKRYHIKYLFPLVFIMFYMVIGSVIFYFLESSTDQNAKDEQYRIYIRERELLRRRMDEILTDRAARRRDVRRKFIDDAVEYFQEQIGFSVSNESQWNLMSAMYYSGTLFTTIGYGDIACVTTAGRILTVIYSCIGIPLMLITLNDLGKFLYNNINGCVKNIEDFGTYLGVLRICGKREQKADEVDMVERGETGLEVSSLASELGSLPSIGEVEEEEERKQPRMSVKVALGITIGWIFFCSALFRLWEDWSYGESCYFMYISLSTIGLGDISVARRDMMVLCFVFVIIGLSLVSMSINVVQVALEDFYINLMMKVIIEYQERMAAGGDHMGASVGMMRMWSGNKTAKYLMPLLSKEKKRVAMEKVEQEAQAQGLEVPAILTDLDEKTGMPKLFQLEEQEEGEVPSPELELMVQKQIMQEESAEIPIIMAHDAECQTDALETSDKIEQTVDKVLEDTSCQVEEEKVLSQEMETQTEVEEKCNMEAQTTAVETVDEEVLTTMSPVLDALCQTESSPTMDQISQTNQADQIDAETATELEMKSVRIQTPCPIIEQKTIQTEDLEERKSPSKMSSAKKRLRRAFAKSRPTKSAVTDTPSMSEWKDVSEEENALAEEEEVSEESLHWDPGKSIGVRASKIVLGKFV</sequence>
<keyword evidence="2 8" id="KW-0813">Transport</keyword>
<dbReference type="OrthoDB" id="297496at2759"/>
<keyword evidence="7 8" id="KW-0407">Ion channel</keyword>
<dbReference type="InterPro" id="IPR003280">
    <property type="entry name" value="2pore_dom_K_chnl"/>
</dbReference>
<dbReference type="Pfam" id="PF07885">
    <property type="entry name" value="Ion_trans_2"/>
    <property type="match status" value="2"/>
</dbReference>
<feature type="transmembrane region" description="Helical" evidence="10">
    <location>
        <begin position="363"/>
        <end position="387"/>
    </location>
</feature>
<organism evidence="12 13">
    <name type="scientific">Ancylostoma ceylanicum</name>
    <dbReference type="NCBI Taxonomy" id="53326"/>
    <lineage>
        <taxon>Eukaryota</taxon>
        <taxon>Metazoa</taxon>
        <taxon>Ecdysozoa</taxon>
        <taxon>Nematoda</taxon>
        <taxon>Chromadorea</taxon>
        <taxon>Rhabditida</taxon>
        <taxon>Rhabditina</taxon>
        <taxon>Rhabditomorpha</taxon>
        <taxon>Strongyloidea</taxon>
        <taxon>Ancylostomatidae</taxon>
        <taxon>Ancylostomatinae</taxon>
        <taxon>Ancylostoma</taxon>
    </lineage>
</organism>
<dbReference type="GO" id="GO:0005886">
    <property type="term" value="C:plasma membrane"/>
    <property type="evidence" value="ECO:0007669"/>
    <property type="project" value="TreeGrafter"/>
</dbReference>
<evidence type="ECO:0000256" key="1">
    <source>
        <dbReference type="ARBA" id="ARBA00004141"/>
    </source>
</evidence>
<evidence type="ECO:0000256" key="3">
    <source>
        <dbReference type="ARBA" id="ARBA00022692"/>
    </source>
</evidence>
<dbReference type="PRINTS" id="PR01333">
    <property type="entry name" value="2POREKCHANEL"/>
</dbReference>
<feature type="transmembrane region" description="Helical" evidence="10">
    <location>
        <begin position="311"/>
        <end position="328"/>
    </location>
</feature>
<dbReference type="GO" id="GO:0030322">
    <property type="term" value="P:stabilization of membrane potential"/>
    <property type="evidence" value="ECO:0007669"/>
    <property type="project" value="TreeGrafter"/>
</dbReference>
<evidence type="ECO:0000256" key="5">
    <source>
        <dbReference type="ARBA" id="ARBA00023065"/>
    </source>
</evidence>
<evidence type="ECO:0000259" key="11">
    <source>
        <dbReference type="Pfam" id="PF07885"/>
    </source>
</evidence>
<reference evidence="13" key="1">
    <citation type="journal article" date="2015" name="Nat. Genet.">
        <title>The genome and transcriptome of the zoonotic hookworm Ancylostoma ceylanicum identify infection-specific gene families.</title>
        <authorList>
            <person name="Schwarz E.M."/>
            <person name="Hu Y."/>
            <person name="Antoshechkin I."/>
            <person name="Miller M.M."/>
            <person name="Sternberg P.W."/>
            <person name="Aroian R.V."/>
        </authorList>
    </citation>
    <scope>NUCLEOTIDE SEQUENCE</scope>
    <source>
        <strain evidence="13">HY135</strain>
    </source>
</reference>